<evidence type="ECO:0000313" key="2">
    <source>
        <dbReference type="EMBL" id="MEJ8671924.1"/>
    </source>
</evidence>
<reference evidence="2 3" key="1">
    <citation type="submission" date="2024-03" db="EMBL/GenBank/DDBJ databases">
        <title>Novel Streptomyces species of biotechnological and ecological value are a feature of Machair soil.</title>
        <authorList>
            <person name="Prole J.R."/>
            <person name="Goodfellow M."/>
            <person name="Allenby N."/>
            <person name="Ward A.C."/>
        </authorList>
    </citation>
    <scope>NUCLEOTIDE SEQUENCE [LARGE SCALE GENOMIC DNA]</scope>
    <source>
        <strain evidence="2 3">MS1.AVA.1</strain>
    </source>
</reference>
<evidence type="ECO:0000313" key="3">
    <source>
        <dbReference type="Proteomes" id="UP001376459"/>
    </source>
</evidence>
<proteinExistence type="predicted"/>
<dbReference type="Proteomes" id="UP001376459">
    <property type="component" value="Unassembled WGS sequence"/>
</dbReference>
<accession>A0ABU8USP0</accession>
<name>A0ABU8USP0_9ACTN</name>
<comment type="caution">
    <text evidence="2">The sequence shown here is derived from an EMBL/GenBank/DDBJ whole genome shotgun (WGS) entry which is preliminary data.</text>
</comment>
<gene>
    <name evidence="2" type="ORF">WKI71_36840</name>
</gene>
<organism evidence="2 3">
    <name type="scientific">Streptomyces machairae</name>
    <dbReference type="NCBI Taxonomy" id="3134109"/>
    <lineage>
        <taxon>Bacteria</taxon>
        <taxon>Bacillati</taxon>
        <taxon>Actinomycetota</taxon>
        <taxon>Actinomycetes</taxon>
        <taxon>Kitasatosporales</taxon>
        <taxon>Streptomycetaceae</taxon>
        <taxon>Streptomyces</taxon>
    </lineage>
</organism>
<keyword evidence="1" id="KW-1133">Transmembrane helix</keyword>
<evidence type="ECO:0000256" key="1">
    <source>
        <dbReference type="SAM" id="Phobius"/>
    </source>
</evidence>
<keyword evidence="1" id="KW-0812">Transmembrane</keyword>
<feature type="transmembrane region" description="Helical" evidence="1">
    <location>
        <begin position="12"/>
        <end position="33"/>
    </location>
</feature>
<sequence>MNTHTHTSAEWAAFLSLGVSGGAIWTGLFLLVVDADLEDFDPRPALRRVVESPAADRVLIAVTNARHNLREAALTAAALLMLLTARPEALR</sequence>
<keyword evidence="1" id="KW-0472">Membrane</keyword>
<keyword evidence="3" id="KW-1185">Reference proteome</keyword>
<protein>
    <submittedName>
        <fullName evidence="2">Uncharacterized protein</fullName>
    </submittedName>
</protein>
<dbReference type="EMBL" id="JBBKAK010000001">
    <property type="protein sequence ID" value="MEJ8671924.1"/>
    <property type="molecule type" value="Genomic_DNA"/>
</dbReference>